<dbReference type="Gene3D" id="3.40.630.30">
    <property type="match status" value="1"/>
</dbReference>
<dbReference type="HOGENOM" id="CLU_013985_5_3_1"/>
<evidence type="ECO:0000256" key="1">
    <source>
        <dbReference type="ARBA" id="ARBA00022679"/>
    </source>
</evidence>
<dbReference type="eggNOG" id="KOG3138">
    <property type="taxonomic scope" value="Eukaryota"/>
</dbReference>
<dbReference type="InterPro" id="IPR000182">
    <property type="entry name" value="GNAT_dom"/>
</dbReference>
<reference evidence="4 5" key="1">
    <citation type="journal article" date="2009" name="Nature">
        <title>Evolution of pathogenicity and sexual reproduction in eight Candida genomes.</title>
        <authorList>
            <person name="Butler G."/>
            <person name="Rasmussen M.D."/>
            <person name="Lin M.F."/>
            <person name="Santos M.A."/>
            <person name="Sakthikumar S."/>
            <person name="Munro C.A."/>
            <person name="Rheinbay E."/>
            <person name="Grabherr M."/>
            <person name="Forche A."/>
            <person name="Reedy J.L."/>
            <person name="Agrafioti I."/>
            <person name="Arnaud M.B."/>
            <person name="Bates S."/>
            <person name="Brown A.J."/>
            <person name="Brunke S."/>
            <person name="Costanzo M.C."/>
            <person name="Fitzpatrick D.A."/>
            <person name="de Groot P.W."/>
            <person name="Harris D."/>
            <person name="Hoyer L.L."/>
            <person name="Hube B."/>
            <person name="Klis F.M."/>
            <person name="Kodira C."/>
            <person name="Lennard N."/>
            <person name="Logue M.E."/>
            <person name="Martin R."/>
            <person name="Neiman A.M."/>
            <person name="Nikolaou E."/>
            <person name="Quail M.A."/>
            <person name="Quinn J."/>
            <person name="Santos M.C."/>
            <person name="Schmitzberger F.F."/>
            <person name="Sherlock G."/>
            <person name="Shah P."/>
            <person name="Silverstein K.A."/>
            <person name="Skrzypek M.S."/>
            <person name="Soll D."/>
            <person name="Staggs R."/>
            <person name="Stansfield I."/>
            <person name="Stumpf M.P."/>
            <person name="Sudbery P.E."/>
            <person name="Srikantha T."/>
            <person name="Zeng Q."/>
            <person name="Berman J."/>
            <person name="Berriman M."/>
            <person name="Heitman J."/>
            <person name="Gow N.A."/>
            <person name="Lorenz M.C."/>
            <person name="Birren B.W."/>
            <person name="Kellis M."/>
            <person name="Cuomo C.A."/>
        </authorList>
    </citation>
    <scope>NUCLEOTIDE SEQUENCE [LARGE SCALE GENOMIC DNA]</scope>
    <source>
        <strain evidence="5">ATCC 6260 / CBS 566 / DSM 6381 / JCM 1539 / NBRC 10279 / NRRL Y-324</strain>
    </source>
</reference>
<dbReference type="OMA" id="EYAGAIC"/>
<dbReference type="SUPFAM" id="SSF55729">
    <property type="entry name" value="Acyl-CoA N-acyltransferases (Nat)"/>
    <property type="match status" value="1"/>
</dbReference>
<dbReference type="GeneID" id="5126270"/>
<dbReference type="OrthoDB" id="47374at2759"/>
<dbReference type="Proteomes" id="UP000001997">
    <property type="component" value="Unassembled WGS sequence"/>
</dbReference>
<dbReference type="InterPro" id="IPR051556">
    <property type="entry name" value="N-term/lysine_N-AcTrnsfr"/>
</dbReference>
<dbReference type="CDD" id="cd04301">
    <property type="entry name" value="NAT_SF"/>
    <property type="match status" value="1"/>
</dbReference>
<dbReference type="PROSITE" id="PS51186">
    <property type="entry name" value="GNAT"/>
    <property type="match status" value="1"/>
</dbReference>
<sequence length="173" mass="19526">MGRSIVSLDDITPNNIGVFQKINEVCFPVTFPDQWYKDCLEKGVVEQLGFYAEIPVGGVKAKPFNTSHSSNSHTQTQQHHLAVNSVPNAMYVESLAVLPAYQGLGIGSQLLEYVIEETKKRFIHEVFLHVQASNTHAVDWYKKRGFELSENVPKYYQDQGLDSPDAVILRMKI</sequence>
<dbReference type="PANTHER" id="PTHR42919:SF8">
    <property type="entry name" value="N-ALPHA-ACETYLTRANSFERASE 50"/>
    <property type="match status" value="1"/>
</dbReference>
<dbReference type="GO" id="GO:0007064">
    <property type="term" value="P:mitotic sister chromatid cohesion"/>
    <property type="evidence" value="ECO:0007669"/>
    <property type="project" value="TreeGrafter"/>
</dbReference>
<evidence type="ECO:0000256" key="2">
    <source>
        <dbReference type="ARBA" id="ARBA00023315"/>
    </source>
</evidence>
<keyword evidence="2" id="KW-0012">Acyltransferase</keyword>
<dbReference type="VEuPathDB" id="FungiDB:PGUG_03819"/>
<dbReference type="KEGG" id="pgu:PGUG_03819"/>
<gene>
    <name evidence="4" type="ORF">PGUG_03819</name>
</gene>
<dbReference type="InterPro" id="IPR016181">
    <property type="entry name" value="Acyl_CoA_acyltransferase"/>
</dbReference>
<evidence type="ECO:0000313" key="5">
    <source>
        <dbReference type="Proteomes" id="UP000001997"/>
    </source>
</evidence>
<dbReference type="Pfam" id="PF00583">
    <property type="entry name" value="Acetyltransf_1"/>
    <property type="match status" value="1"/>
</dbReference>
<evidence type="ECO:0000259" key="3">
    <source>
        <dbReference type="PROSITE" id="PS51186"/>
    </source>
</evidence>
<accession>A5DKL8</accession>
<dbReference type="FunCoup" id="A5DKL8">
    <property type="interactions" value="65"/>
</dbReference>
<dbReference type="GO" id="GO:0031415">
    <property type="term" value="C:NatA complex"/>
    <property type="evidence" value="ECO:0007669"/>
    <property type="project" value="TreeGrafter"/>
</dbReference>
<keyword evidence="1" id="KW-0808">Transferase</keyword>
<dbReference type="AlphaFoldDB" id="A5DKL8"/>
<protein>
    <recommendedName>
        <fullName evidence="3">N-acetyltransferase domain-containing protein</fullName>
    </recommendedName>
</protein>
<dbReference type="PANTHER" id="PTHR42919">
    <property type="entry name" value="N-ALPHA-ACETYLTRANSFERASE"/>
    <property type="match status" value="1"/>
</dbReference>
<proteinExistence type="predicted"/>
<dbReference type="GO" id="GO:0016747">
    <property type="term" value="F:acyltransferase activity, transferring groups other than amino-acyl groups"/>
    <property type="evidence" value="ECO:0007669"/>
    <property type="project" value="InterPro"/>
</dbReference>
<dbReference type="RefSeq" id="XP_001484438.1">
    <property type="nucleotide sequence ID" value="XM_001484388.1"/>
</dbReference>
<name>A5DKL8_PICGU</name>
<keyword evidence="5" id="KW-1185">Reference proteome</keyword>
<dbReference type="STRING" id="294746.A5DKL8"/>
<dbReference type="InParanoid" id="A5DKL8"/>
<organism evidence="4 5">
    <name type="scientific">Meyerozyma guilliermondii (strain ATCC 6260 / CBS 566 / DSM 6381 / JCM 1539 / NBRC 10279 / NRRL Y-324)</name>
    <name type="common">Yeast</name>
    <name type="synonym">Candida guilliermondii</name>
    <dbReference type="NCBI Taxonomy" id="294746"/>
    <lineage>
        <taxon>Eukaryota</taxon>
        <taxon>Fungi</taxon>
        <taxon>Dikarya</taxon>
        <taxon>Ascomycota</taxon>
        <taxon>Saccharomycotina</taxon>
        <taxon>Pichiomycetes</taxon>
        <taxon>Debaryomycetaceae</taxon>
        <taxon>Meyerozyma</taxon>
    </lineage>
</organism>
<dbReference type="EMBL" id="CH408158">
    <property type="protein sequence ID" value="EDK39721.1"/>
    <property type="molecule type" value="Genomic_DNA"/>
</dbReference>
<feature type="domain" description="N-acetyltransferase" evidence="3">
    <location>
        <begin position="6"/>
        <end position="173"/>
    </location>
</feature>
<evidence type="ECO:0000313" key="4">
    <source>
        <dbReference type="EMBL" id="EDK39721.1"/>
    </source>
</evidence>